<sequence length="138" mass="14736">MTRDDLIAMLGEQTPACGPARDALIVGADFVVWDGLVPANRHAGVFRRRMHHSLKRGHTIDGLADSVDILLRAGQEPLRTGSIETADRSSWFLIFLNSTATAVVACCGGRRPTTMEPAVPPPMSRSGNGAVACDDPID</sequence>
<dbReference type="RefSeq" id="WP_269664189.1">
    <property type="nucleotide sequence ID" value="NZ_CP114413.1"/>
</dbReference>
<name>A0ABY7KT40_9ACTN</name>
<accession>A0ABY7KT40</accession>
<evidence type="ECO:0000256" key="1">
    <source>
        <dbReference type="SAM" id="MobiDB-lite"/>
    </source>
</evidence>
<dbReference type="EMBL" id="CP114413">
    <property type="protein sequence ID" value="WAZ26703.1"/>
    <property type="molecule type" value="Genomic_DNA"/>
</dbReference>
<evidence type="ECO:0000313" key="3">
    <source>
        <dbReference type="Proteomes" id="UP001164439"/>
    </source>
</evidence>
<reference evidence="2" key="1">
    <citation type="submission" date="2022-12" db="EMBL/GenBank/DDBJ databases">
        <authorList>
            <person name="Ruckert C."/>
            <person name="Busche T."/>
            <person name="Kalinowski J."/>
            <person name="Wittmann C."/>
        </authorList>
    </citation>
    <scope>NUCLEOTIDE SEQUENCE</scope>
    <source>
        <strain evidence="2">DSM 40467</strain>
    </source>
</reference>
<dbReference type="Proteomes" id="UP001164439">
    <property type="component" value="Chromosome"/>
</dbReference>
<protein>
    <submittedName>
        <fullName evidence="2">Uncharacterized protein</fullName>
    </submittedName>
</protein>
<gene>
    <name evidence="2" type="ORF">STRCI_008319</name>
</gene>
<evidence type="ECO:0000313" key="2">
    <source>
        <dbReference type="EMBL" id="WAZ26703.1"/>
    </source>
</evidence>
<feature type="region of interest" description="Disordered" evidence="1">
    <location>
        <begin position="115"/>
        <end position="138"/>
    </location>
</feature>
<organism evidence="2 3">
    <name type="scientific">Streptomyces cinnabarinus</name>
    <dbReference type="NCBI Taxonomy" id="67287"/>
    <lineage>
        <taxon>Bacteria</taxon>
        <taxon>Bacillati</taxon>
        <taxon>Actinomycetota</taxon>
        <taxon>Actinomycetes</taxon>
        <taxon>Kitasatosporales</taxon>
        <taxon>Streptomycetaceae</taxon>
        <taxon>Streptomyces</taxon>
    </lineage>
</organism>
<keyword evidence="3" id="KW-1185">Reference proteome</keyword>
<proteinExistence type="predicted"/>